<accession>A0ACB6S7B4</accession>
<evidence type="ECO:0000313" key="2">
    <source>
        <dbReference type="Proteomes" id="UP000799754"/>
    </source>
</evidence>
<gene>
    <name evidence="1" type="ORF">BU25DRAFT_456553</name>
</gene>
<dbReference type="EMBL" id="MU006708">
    <property type="protein sequence ID" value="KAF2630155.1"/>
    <property type="molecule type" value="Genomic_DNA"/>
</dbReference>
<protein>
    <submittedName>
        <fullName evidence="1">Uncharacterized protein</fullName>
    </submittedName>
</protein>
<keyword evidence="2" id="KW-1185">Reference proteome</keyword>
<evidence type="ECO:0000313" key="1">
    <source>
        <dbReference type="EMBL" id="KAF2630155.1"/>
    </source>
</evidence>
<sequence length="261" mass="29653">MLYVLAERLLDQRTKDLTLAAISYPAEEQNRVLLGCPSVVSVQVIYDGTPDKNSVRQLLVQLYTDYGAGFIFNSNTSDELPKVFLFEWSKDLQRKRKKPWQHEDTAQQLDKTIEDYNNLAQEHNDLIAKHTMIERNVAKTQTDLKKMTEEGNALSGKYTTVINENASIRSQLATTTRHVKLQSDLAVSLRVDLIRAGNKSEKLRNKREEVKENAKRLEDQLAVCDQYVPPNAQAGYRTWLISSAANTATAVIVPYKGRRVV</sequence>
<name>A0ACB6S7B4_9PLEO</name>
<dbReference type="Proteomes" id="UP000799754">
    <property type="component" value="Unassembled WGS sequence"/>
</dbReference>
<proteinExistence type="predicted"/>
<comment type="caution">
    <text evidence="1">The sequence shown here is derived from an EMBL/GenBank/DDBJ whole genome shotgun (WGS) entry which is preliminary data.</text>
</comment>
<organism evidence="1 2">
    <name type="scientific">Macroventuria anomochaeta</name>
    <dbReference type="NCBI Taxonomy" id="301207"/>
    <lineage>
        <taxon>Eukaryota</taxon>
        <taxon>Fungi</taxon>
        <taxon>Dikarya</taxon>
        <taxon>Ascomycota</taxon>
        <taxon>Pezizomycotina</taxon>
        <taxon>Dothideomycetes</taxon>
        <taxon>Pleosporomycetidae</taxon>
        <taxon>Pleosporales</taxon>
        <taxon>Pleosporineae</taxon>
        <taxon>Didymellaceae</taxon>
        <taxon>Macroventuria</taxon>
    </lineage>
</organism>
<reference evidence="1" key="1">
    <citation type="journal article" date="2020" name="Stud. Mycol.">
        <title>101 Dothideomycetes genomes: a test case for predicting lifestyles and emergence of pathogens.</title>
        <authorList>
            <person name="Haridas S."/>
            <person name="Albert R."/>
            <person name="Binder M."/>
            <person name="Bloem J."/>
            <person name="Labutti K."/>
            <person name="Salamov A."/>
            <person name="Andreopoulos B."/>
            <person name="Baker S."/>
            <person name="Barry K."/>
            <person name="Bills G."/>
            <person name="Bluhm B."/>
            <person name="Cannon C."/>
            <person name="Castanera R."/>
            <person name="Culley D."/>
            <person name="Daum C."/>
            <person name="Ezra D."/>
            <person name="Gonzalez J."/>
            <person name="Henrissat B."/>
            <person name="Kuo A."/>
            <person name="Liang C."/>
            <person name="Lipzen A."/>
            <person name="Lutzoni F."/>
            <person name="Magnuson J."/>
            <person name="Mondo S."/>
            <person name="Nolan M."/>
            <person name="Ohm R."/>
            <person name="Pangilinan J."/>
            <person name="Park H.-J."/>
            <person name="Ramirez L."/>
            <person name="Alfaro M."/>
            <person name="Sun H."/>
            <person name="Tritt A."/>
            <person name="Yoshinaga Y."/>
            <person name="Zwiers L.-H."/>
            <person name="Turgeon B."/>
            <person name="Goodwin S."/>
            <person name="Spatafora J."/>
            <person name="Crous P."/>
            <person name="Grigoriev I."/>
        </authorList>
    </citation>
    <scope>NUCLEOTIDE SEQUENCE</scope>
    <source>
        <strain evidence="1">CBS 525.71</strain>
    </source>
</reference>